<dbReference type="GO" id="GO:0008081">
    <property type="term" value="F:phosphoric diester hydrolase activity"/>
    <property type="evidence" value="ECO:0007669"/>
    <property type="project" value="TreeGrafter"/>
</dbReference>
<dbReference type="PROSITE" id="PS51432">
    <property type="entry name" value="AP_NUCLEASE_F2_4"/>
    <property type="match status" value="1"/>
</dbReference>
<feature type="compositionally biased region" description="Basic and acidic residues" evidence="9">
    <location>
        <begin position="118"/>
        <end position="128"/>
    </location>
</feature>
<keyword evidence="4" id="KW-0479">Metal-binding</keyword>
<dbReference type="GO" id="GO:0006284">
    <property type="term" value="P:base-excision repair"/>
    <property type="evidence" value="ECO:0007669"/>
    <property type="project" value="TreeGrafter"/>
</dbReference>
<name>A0A8H7AA28_9EURO</name>
<dbReference type="Proteomes" id="UP000606974">
    <property type="component" value="Unassembled WGS sequence"/>
</dbReference>
<evidence type="ECO:0000259" key="10">
    <source>
        <dbReference type="Pfam" id="PF01261"/>
    </source>
</evidence>
<evidence type="ECO:0000256" key="7">
    <source>
        <dbReference type="ARBA" id="ARBA00022833"/>
    </source>
</evidence>
<dbReference type="AlphaFoldDB" id="A0A8H7AA28"/>
<keyword evidence="7" id="KW-0862">Zinc</keyword>
<feature type="region of interest" description="Disordered" evidence="9">
    <location>
        <begin position="557"/>
        <end position="605"/>
    </location>
</feature>
<evidence type="ECO:0000313" key="11">
    <source>
        <dbReference type="EMBL" id="KAF7504968.1"/>
    </source>
</evidence>
<dbReference type="PANTHER" id="PTHR21445">
    <property type="entry name" value="ENDONUCLEASE IV ENDODEOXYRIBONUCLEASE IV"/>
    <property type="match status" value="1"/>
</dbReference>
<evidence type="ECO:0000313" key="12">
    <source>
        <dbReference type="Proteomes" id="UP000606974"/>
    </source>
</evidence>
<keyword evidence="12" id="KW-1185">Reference proteome</keyword>
<comment type="caution">
    <text evidence="11">The sequence shown here is derived from an EMBL/GenBank/DDBJ whole genome shotgun (WGS) entry which is preliminary data.</text>
</comment>
<dbReference type="SMART" id="SM00518">
    <property type="entry name" value="AP2Ec"/>
    <property type="match status" value="1"/>
</dbReference>
<accession>A0A8H7AA28</accession>
<dbReference type="GO" id="GO:0005739">
    <property type="term" value="C:mitochondrion"/>
    <property type="evidence" value="ECO:0007669"/>
    <property type="project" value="TreeGrafter"/>
</dbReference>
<comment type="similarity">
    <text evidence="2">Belongs to the AP endonuclease 2 family.</text>
</comment>
<dbReference type="GO" id="GO:0003906">
    <property type="term" value="F:DNA-(apurinic or apyrimidinic site) endonuclease activity"/>
    <property type="evidence" value="ECO:0007669"/>
    <property type="project" value="TreeGrafter"/>
</dbReference>
<dbReference type="GO" id="GO:0005634">
    <property type="term" value="C:nucleus"/>
    <property type="evidence" value="ECO:0007669"/>
    <property type="project" value="TreeGrafter"/>
</dbReference>
<dbReference type="PANTHER" id="PTHR21445:SF0">
    <property type="entry name" value="APURINIC-APYRIMIDINIC ENDONUCLEASE"/>
    <property type="match status" value="1"/>
</dbReference>
<feature type="compositionally biased region" description="Basic and acidic residues" evidence="9">
    <location>
        <begin position="167"/>
        <end position="180"/>
    </location>
</feature>
<keyword evidence="6" id="KW-0378">Hydrolase</keyword>
<feature type="compositionally biased region" description="Basic and acidic residues" evidence="9">
    <location>
        <begin position="141"/>
        <end position="159"/>
    </location>
</feature>
<dbReference type="GO" id="GO:0008270">
    <property type="term" value="F:zinc ion binding"/>
    <property type="evidence" value="ECO:0007669"/>
    <property type="project" value="InterPro"/>
</dbReference>
<dbReference type="PROSITE" id="PS00731">
    <property type="entry name" value="AP_NUCLEASE_F2_3"/>
    <property type="match status" value="1"/>
</dbReference>
<dbReference type="PROSITE" id="PS00730">
    <property type="entry name" value="AP_NUCLEASE_F2_2"/>
    <property type="match status" value="1"/>
</dbReference>
<dbReference type="HAMAP" id="MF_00152">
    <property type="entry name" value="Nfo"/>
    <property type="match status" value="1"/>
</dbReference>
<evidence type="ECO:0000256" key="9">
    <source>
        <dbReference type="SAM" id="MobiDB-lite"/>
    </source>
</evidence>
<reference evidence="11" key="1">
    <citation type="submission" date="2020-02" db="EMBL/GenBank/DDBJ databases">
        <authorList>
            <person name="Palmer J.M."/>
        </authorList>
    </citation>
    <scope>NUCLEOTIDE SEQUENCE</scope>
    <source>
        <strain evidence="11">EPUS1.4</strain>
        <tissue evidence="11">Thallus</tissue>
    </source>
</reference>
<dbReference type="InterPro" id="IPR036237">
    <property type="entry name" value="Xyl_isomerase-like_sf"/>
</dbReference>
<sequence length="605" mass="67908">MKLRAKDTIVQESAVRITRNSPRRRKWEADEETAGIETAPPALKRTKIQEYDGTETTLRIVKEDLEVEGIHATVNGGSKKQTQKSKQAGRKQVVTATVHDFEARDTKQEAEEEVLNDNNDRIPTESRKAKQPSTKVRRTKKEQTEAGEEEKREVDGDSPKKRKRKAKDIAKKIKEVKEQDTDVEDEAKALNGDTPQKPKRKRKTKEEKEAEAMPLAARTTGLRMYIGAHVSMAKGLQNSVTNCQHVGGNAFALFLKSQRKWENPPLTDEATEAFRSHCQTYKYDASLHILPHGSYLVNLAQEDPERAAQSYSAFIDDLHRCERLGIKLYNFHPGASSSSPLPDAIKRIANQLNAALASTKTVIPLLENMAGSGTVIGSRFSDLRDIISHIKPEFKSRIGVCLDTCHAFAAGHDLRSPESFKQVLKDFDEVVGMKYLKALHLNDSKAPIGRKKDLHQNIGLGFLGLRAFHNVMNEPRFENLPLILETPCEKPDPDDPTGKKTVEDKGIWAREIKLLEGLIGMDIDGEEFGRLEKELSERGREEREKMLKSIEAREEKARKKLEKGQTTLVDMMTGIGKGKGQGKAKRKREKVEHESSGEESEAGLD</sequence>
<gene>
    <name evidence="11" type="ORF">GJ744_001549</name>
</gene>
<comment type="cofactor">
    <cofactor evidence="1">
        <name>Zn(2+)</name>
        <dbReference type="ChEBI" id="CHEBI:29105"/>
    </cofactor>
</comment>
<dbReference type="Gene3D" id="3.20.20.150">
    <property type="entry name" value="Divalent-metal-dependent TIM barrel enzymes"/>
    <property type="match status" value="1"/>
</dbReference>
<dbReference type="EMBL" id="JAACFV010000122">
    <property type="protein sequence ID" value="KAF7504968.1"/>
    <property type="molecule type" value="Genomic_DNA"/>
</dbReference>
<evidence type="ECO:0000256" key="4">
    <source>
        <dbReference type="ARBA" id="ARBA00022723"/>
    </source>
</evidence>
<evidence type="ECO:0000256" key="1">
    <source>
        <dbReference type="ARBA" id="ARBA00001947"/>
    </source>
</evidence>
<dbReference type="InterPro" id="IPR001719">
    <property type="entry name" value="AP_endonuc_2"/>
</dbReference>
<feature type="domain" description="Xylose isomerase-like TIM barrel" evidence="10">
    <location>
        <begin position="242"/>
        <end position="496"/>
    </location>
</feature>
<feature type="region of interest" description="Disordered" evidence="9">
    <location>
        <begin position="71"/>
        <end position="212"/>
    </location>
</feature>
<dbReference type="Pfam" id="PF01261">
    <property type="entry name" value="AP_endonuc_2"/>
    <property type="match status" value="1"/>
</dbReference>
<evidence type="ECO:0000256" key="8">
    <source>
        <dbReference type="ARBA" id="ARBA00023204"/>
    </source>
</evidence>
<dbReference type="InterPro" id="IPR013022">
    <property type="entry name" value="Xyl_isomerase-like_TIM-brl"/>
</dbReference>
<organism evidence="11 12">
    <name type="scientific">Endocarpon pusillum</name>
    <dbReference type="NCBI Taxonomy" id="364733"/>
    <lineage>
        <taxon>Eukaryota</taxon>
        <taxon>Fungi</taxon>
        <taxon>Dikarya</taxon>
        <taxon>Ascomycota</taxon>
        <taxon>Pezizomycotina</taxon>
        <taxon>Eurotiomycetes</taxon>
        <taxon>Chaetothyriomycetidae</taxon>
        <taxon>Verrucariales</taxon>
        <taxon>Verrucariaceae</taxon>
        <taxon>Endocarpon</taxon>
    </lineage>
</organism>
<evidence type="ECO:0000256" key="6">
    <source>
        <dbReference type="ARBA" id="ARBA00022801"/>
    </source>
</evidence>
<dbReference type="FunFam" id="3.20.20.150:FF:000001">
    <property type="entry name" value="Probable endonuclease 4"/>
    <property type="match status" value="1"/>
</dbReference>
<keyword evidence="8" id="KW-0234">DNA repair</keyword>
<evidence type="ECO:0000256" key="5">
    <source>
        <dbReference type="ARBA" id="ARBA00022763"/>
    </source>
</evidence>
<keyword evidence="5" id="KW-0227">DNA damage</keyword>
<dbReference type="NCBIfam" id="TIGR00587">
    <property type="entry name" value="nfo"/>
    <property type="match status" value="1"/>
</dbReference>
<protein>
    <recommendedName>
        <fullName evidence="3">Apurinic-apyrimidinic endonuclease 1</fullName>
    </recommendedName>
</protein>
<evidence type="ECO:0000256" key="3">
    <source>
        <dbReference type="ARBA" id="ARBA00021759"/>
    </source>
</evidence>
<proteinExistence type="inferred from homology"/>
<dbReference type="InterPro" id="IPR018246">
    <property type="entry name" value="AP_endonuc_F2_Zn_BS"/>
</dbReference>
<dbReference type="OrthoDB" id="7663182at2759"/>
<dbReference type="SUPFAM" id="SSF51658">
    <property type="entry name" value="Xylose isomerase-like"/>
    <property type="match status" value="1"/>
</dbReference>
<feature type="compositionally biased region" description="Basic and acidic residues" evidence="9">
    <location>
        <begin position="99"/>
        <end position="109"/>
    </location>
</feature>
<dbReference type="CDD" id="cd00019">
    <property type="entry name" value="AP2Ec"/>
    <property type="match status" value="1"/>
</dbReference>
<evidence type="ECO:0000256" key="2">
    <source>
        <dbReference type="ARBA" id="ARBA00005340"/>
    </source>
</evidence>
<dbReference type="GO" id="GO:0003677">
    <property type="term" value="F:DNA binding"/>
    <property type="evidence" value="ECO:0007669"/>
    <property type="project" value="InterPro"/>
</dbReference>